<dbReference type="AlphaFoldDB" id="A0A6J6Q0Z7"/>
<evidence type="ECO:0000313" key="1">
    <source>
        <dbReference type="EMBL" id="CAB4704212.1"/>
    </source>
</evidence>
<dbReference type="EMBL" id="CAEZYG010000013">
    <property type="protein sequence ID" value="CAB4704212.1"/>
    <property type="molecule type" value="Genomic_DNA"/>
</dbReference>
<protein>
    <submittedName>
        <fullName evidence="1">Unannotated protein</fullName>
    </submittedName>
</protein>
<reference evidence="1" key="1">
    <citation type="submission" date="2020-05" db="EMBL/GenBank/DDBJ databases">
        <authorList>
            <person name="Chiriac C."/>
            <person name="Salcher M."/>
            <person name="Ghai R."/>
            <person name="Kavagutti S V."/>
        </authorList>
    </citation>
    <scope>NUCLEOTIDE SEQUENCE</scope>
</reference>
<gene>
    <name evidence="1" type="ORF">UFOPK2657_00163</name>
</gene>
<sequence length="83" mass="8879">MAAVPCPITRMRTIDPDASLATISAGKIDSSNDARNTPSFSAIFPRKVLRKLEGASAISFDKKCLCAPRSMSRVVTSAVMMCD</sequence>
<organism evidence="1">
    <name type="scientific">freshwater metagenome</name>
    <dbReference type="NCBI Taxonomy" id="449393"/>
    <lineage>
        <taxon>unclassified sequences</taxon>
        <taxon>metagenomes</taxon>
        <taxon>ecological metagenomes</taxon>
    </lineage>
</organism>
<proteinExistence type="predicted"/>
<accession>A0A6J6Q0Z7</accession>
<name>A0A6J6Q0Z7_9ZZZZ</name>